<evidence type="ECO:0000256" key="1">
    <source>
        <dbReference type="ARBA" id="ARBA00004167"/>
    </source>
</evidence>
<feature type="domain" description="Bacterial virulence protein VirB8" evidence="6">
    <location>
        <begin position="83"/>
        <end position="259"/>
    </location>
</feature>
<proteinExistence type="predicted"/>
<name>A0ABW4S6W5_9RHOB</name>
<dbReference type="Proteomes" id="UP001597353">
    <property type="component" value="Unassembled WGS sequence"/>
</dbReference>
<gene>
    <name evidence="7" type="ORF">ACFSGJ_09995</name>
</gene>
<dbReference type="EMBL" id="JBHUGH010000007">
    <property type="protein sequence ID" value="MFD1912544.1"/>
    <property type="molecule type" value="Genomic_DNA"/>
</dbReference>
<protein>
    <submittedName>
        <fullName evidence="7">VirB8 family protein</fullName>
    </submittedName>
</protein>
<dbReference type="CDD" id="cd16424">
    <property type="entry name" value="VirB8"/>
    <property type="match status" value="1"/>
</dbReference>
<dbReference type="SUPFAM" id="SSF54427">
    <property type="entry name" value="NTF2-like"/>
    <property type="match status" value="1"/>
</dbReference>
<evidence type="ECO:0000256" key="5">
    <source>
        <dbReference type="SAM" id="SignalP"/>
    </source>
</evidence>
<keyword evidence="3" id="KW-1133">Transmembrane helix</keyword>
<evidence type="ECO:0000313" key="7">
    <source>
        <dbReference type="EMBL" id="MFD1912544.1"/>
    </source>
</evidence>
<dbReference type="RefSeq" id="WP_390261216.1">
    <property type="nucleotide sequence ID" value="NZ_JBHUGH010000007.1"/>
</dbReference>
<evidence type="ECO:0000313" key="8">
    <source>
        <dbReference type="Proteomes" id="UP001597353"/>
    </source>
</evidence>
<dbReference type="Gene3D" id="3.10.450.230">
    <property type="entry name" value="VirB8 protein"/>
    <property type="match status" value="1"/>
</dbReference>
<dbReference type="Pfam" id="PF04335">
    <property type="entry name" value="VirB8"/>
    <property type="match status" value="1"/>
</dbReference>
<keyword evidence="2" id="KW-0812">Transmembrane</keyword>
<comment type="subcellular location">
    <subcellularLocation>
        <location evidence="1">Membrane</location>
        <topology evidence="1">Single-pass membrane protein</topology>
    </subcellularLocation>
</comment>
<comment type="caution">
    <text evidence="7">The sequence shown here is derived from an EMBL/GenBank/DDBJ whole genome shotgun (WGS) entry which is preliminary data.</text>
</comment>
<reference evidence="8" key="1">
    <citation type="journal article" date="2019" name="Int. J. Syst. Evol. Microbiol.">
        <title>The Global Catalogue of Microorganisms (GCM) 10K type strain sequencing project: providing services to taxonomists for standard genome sequencing and annotation.</title>
        <authorList>
            <consortium name="The Broad Institute Genomics Platform"/>
            <consortium name="The Broad Institute Genome Sequencing Center for Infectious Disease"/>
            <person name="Wu L."/>
            <person name="Ma J."/>
        </authorList>
    </citation>
    <scope>NUCLEOTIDE SEQUENCE [LARGE SCALE GENOMIC DNA]</scope>
    <source>
        <strain evidence="8">CGMCC 4.7242</strain>
    </source>
</reference>
<feature type="chain" id="PRO_5045222180" evidence="5">
    <location>
        <begin position="21"/>
        <end position="265"/>
    </location>
</feature>
<organism evidence="7 8">
    <name type="scientific">Halodurantibacterium flavum</name>
    <dbReference type="NCBI Taxonomy" id="1382802"/>
    <lineage>
        <taxon>Bacteria</taxon>
        <taxon>Pseudomonadati</taxon>
        <taxon>Pseudomonadota</taxon>
        <taxon>Alphaproteobacteria</taxon>
        <taxon>Rhodobacterales</taxon>
        <taxon>Paracoccaceae</taxon>
        <taxon>Halodurantibacterium</taxon>
    </lineage>
</organism>
<keyword evidence="8" id="KW-1185">Reference proteome</keyword>
<keyword evidence="5" id="KW-0732">Signal</keyword>
<sequence length="265" mass="28442">MTCVFRLVLILMLTFGAVTAPDMSSASMSITAMAQMEPTESADGLCNGCDPAGFADGTACEGGCPVPCGSSGTAGLLESVFGVIGCLSAAAVSILDVDPPPVVVPYDPATGFALPEASVGASSVTANQAIIEAEVFRYVTDREVYNQLDNDLRIRNVLRRSDGAAESGLRQIWNSANENYPPTVYGPKARLDVEILSINRIGTNRATVRLRKRLTSINGTQTGLFTATLLFEFRPETRRSIDEVWTNPFGFTVLEYSIRSDRLEN</sequence>
<feature type="signal peptide" evidence="5">
    <location>
        <begin position="1"/>
        <end position="20"/>
    </location>
</feature>
<dbReference type="InterPro" id="IPR032710">
    <property type="entry name" value="NTF2-like_dom_sf"/>
</dbReference>
<evidence type="ECO:0000256" key="3">
    <source>
        <dbReference type="ARBA" id="ARBA00022989"/>
    </source>
</evidence>
<evidence type="ECO:0000256" key="4">
    <source>
        <dbReference type="ARBA" id="ARBA00023136"/>
    </source>
</evidence>
<evidence type="ECO:0000256" key="2">
    <source>
        <dbReference type="ARBA" id="ARBA00022692"/>
    </source>
</evidence>
<keyword evidence="4" id="KW-0472">Membrane</keyword>
<accession>A0ABW4S6W5</accession>
<dbReference type="InterPro" id="IPR007430">
    <property type="entry name" value="VirB8"/>
</dbReference>
<evidence type="ECO:0000259" key="6">
    <source>
        <dbReference type="Pfam" id="PF04335"/>
    </source>
</evidence>